<dbReference type="EMBL" id="JARK01001360">
    <property type="protein sequence ID" value="EYC19476.1"/>
    <property type="molecule type" value="Genomic_DNA"/>
</dbReference>
<accession>A0A016UWW2</accession>
<evidence type="ECO:0000256" key="4">
    <source>
        <dbReference type="ARBA" id="ARBA00022857"/>
    </source>
</evidence>
<dbReference type="Gene3D" id="3.40.430.10">
    <property type="entry name" value="Dihydrofolate Reductase, subunit A"/>
    <property type="match status" value="1"/>
</dbReference>
<evidence type="ECO:0000256" key="6">
    <source>
        <dbReference type="ARBA" id="ARBA00048873"/>
    </source>
</evidence>
<dbReference type="CDD" id="cd00209">
    <property type="entry name" value="DHFR"/>
    <property type="match status" value="1"/>
</dbReference>
<protein>
    <recommendedName>
        <fullName evidence="2">dihydrofolate reductase</fullName>
        <ecNumber evidence="2">1.5.1.3</ecNumber>
    </recommendedName>
</protein>
<dbReference type="PROSITE" id="PS51330">
    <property type="entry name" value="DHFR_2"/>
    <property type="match status" value="1"/>
</dbReference>
<feature type="domain" description="DHFR" evidence="8">
    <location>
        <begin position="9"/>
        <end position="218"/>
    </location>
</feature>
<organism evidence="9 10">
    <name type="scientific">Ancylostoma ceylanicum</name>
    <dbReference type="NCBI Taxonomy" id="53326"/>
    <lineage>
        <taxon>Eukaryota</taxon>
        <taxon>Metazoa</taxon>
        <taxon>Ecdysozoa</taxon>
        <taxon>Nematoda</taxon>
        <taxon>Chromadorea</taxon>
        <taxon>Rhabditida</taxon>
        <taxon>Rhabditina</taxon>
        <taxon>Rhabditomorpha</taxon>
        <taxon>Strongyloidea</taxon>
        <taxon>Ancylostomatidae</taxon>
        <taxon>Ancylostomatinae</taxon>
        <taxon>Ancylostoma</taxon>
    </lineage>
</organism>
<comment type="caution">
    <text evidence="9">The sequence shown here is derived from an EMBL/GenBank/DDBJ whole genome shotgun (WGS) entry which is preliminary data.</text>
</comment>
<dbReference type="AlphaFoldDB" id="A0A016UWW2"/>
<dbReference type="GO" id="GO:0005739">
    <property type="term" value="C:mitochondrion"/>
    <property type="evidence" value="ECO:0007669"/>
    <property type="project" value="TreeGrafter"/>
</dbReference>
<dbReference type="GO" id="GO:0004146">
    <property type="term" value="F:dihydrofolate reductase activity"/>
    <property type="evidence" value="ECO:0007669"/>
    <property type="project" value="UniProtKB-EC"/>
</dbReference>
<dbReference type="PRINTS" id="PR00070">
    <property type="entry name" value="DHFR"/>
</dbReference>
<keyword evidence="5" id="KW-0560">Oxidoreductase</keyword>
<evidence type="ECO:0000256" key="3">
    <source>
        <dbReference type="ARBA" id="ARBA00022563"/>
    </source>
</evidence>
<dbReference type="GO" id="GO:0046655">
    <property type="term" value="P:folic acid metabolic process"/>
    <property type="evidence" value="ECO:0007669"/>
    <property type="project" value="TreeGrafter"/>
</dbReference>
<comment type="pathway">
    <text evidence="1">Cofactor biosynthesis; tetrahydrofolate biosynthesis; 5,6,7,8-tetrahydrofolate from 7,8-dihydrofolate: step 1/1.</text>
</comment>
<dbReference type="PANTHER" id="PTHR48069">
    <property type="entry name" value="DIHYDROFOLATE REDUCTASE"/>
    <property type="match status" value="1"/>
</dbReference>
<dbReference type="PANTHER" id="PTHR48069:SF3">
    <property type="entry name" value="DIHYDROFOLATE REDUCTASE"/>
    <property type="match status" value="1"/>
</dbReference>
<dbReference type="GO" id="GO:0046654">
    <property type="term" value="P:tetrahydrofolate biosynthetic process"/>
    <property type="evidence" value="ECO:0007669"/>
    <property type="project" value="UniProtKB-UniPathway"/>
</dbReference>
<evidence type="ECO:0000256" key="5">
    <source>
        <dbReference type="ARBA" id="ARBA00023002"/>
    </source>
</evidence>
<reference evidence="10" key="1">
    <citation type="journal article" date="2015" name="Nat. Genet.">
        <title>The genome and transcriptome of the zoonotic hookworm Ancylostoma ceylanicum identify infection-specific gene families.</title>
        <authorList>
            <person name="Schwarz E.M."/>
            <person name="Hu Y."/>
            <person name="Antoshechkin I."/>
            <person name="Miller M.M."/>
            <person name="Sternberg P.W."/>
            <person name="Aroian R.V."/>
        </authorList>
    </citation>
    <scope>NUCLEOTIDE SEQUENCE</scope>
    <source>
        <strain evidence="10">HY135</strain>
    </source>
</reference>
<evidence type="ECO:0000256" key="7">
    <source>
        <dbReference type="RuleBase" id="RU004474"/>
    </source>
</evidence>
<comment type="catalytic activity">
    <reaction evidence="6">
        <text>(6S)-5,6,7,8-tetrahydrofolate + NADP(+) = 7,8-dihydrofolate + NADPH + H(+)</text>
        <dbReference type="Rhea" id="RHEA:15009"/>
        <dbReference type="ChEBI" id="CHEBI:15378"/>
        <dbReference type="ChEBI" id="CHEBI:57451"/>
        <dbReference type="ChEBI" id="CHEBI:57453"/>
        <dbReference type="ChEBI" id="CHEBI:57783"/>
        <dbReference type="ChEBI" id="CHEBI:58349"/>
        <dbReference type="EC" id="1.5.1.3"/>
    </reaction>
</comment>
<keyword evidence="10" id="KW-1185">Reference proteome</keyword>
<gene>
    <name evidence="9" type="primary">Acey_s0024.g883</name>
    <name evidence="9" type="synonym">Acey-dhfr-1</name>
    <name evidence="9" type="ORF">Y032_0024g883</name>
</gene>
<dbReference type="InterPro" id="IPR012259">
    <property type="entry name" value="DHFR"/>
</dbReference>
<dbReference type="InterPro" id="IPR024072">
    <property type="entry name" value="DHFR-like_dom_sf"/>
</dbReference>
<proteinExistence type="inferred from homology"/>
<dbReference type="GO" id="GO:0046452">
    <property type="term" value="P:dihydrofolate metabolic process"/>
    <property type="evidence" value="ECO:0007669"/>
    <property type="project" value="TreeGrafter"/>
</dbReference>
<dbReference type="Pfam" id="PF00186">
    <property type="entry name" value="DHFR_1"/>
    <property type="match status" value="1"/>
</dbReference>
<evidence type="ECO:0000259" key="8">
    <source>
        <dbReference type="PROSITE" id="PS51330"/>
    </source>
</evidence>
<dbReference type="GO" id="GO:0050661">
    <property type="term" value="F:NADP binding"/>
    <property type="evidence" value="ECO:0007669"/>
    <property type="project" value="InterPro"/>
</dbReference>
<evidence type="ECO:0000313" key="10">
    <source>
        <dbReference type="Proteomes" id="UP000024635"/>
    </source>
</evidence>
<dbReference type="SUPFAM" id="SSF53597">
    <property type="entry name" value="Dihydrofolate reductase-like"/>
    <property type="match status" value="1"/>
</dbReference>
<dbReference type="PROSITE" id="PS00075">
    <property type="entry name" value="DHFR_1"/>
    <property type="match status" value="1"/>
</dbReference>
<sequence length="218" mass="25335">MRQPSSLRKMGLIVAVDSKFGIGKNGTIPWTLRKDMNFFVKHTSTTEDPAKMNAVIMGRKCWESIPEKFRPLKNRLNVVISRTLPSRREENLIISDDFDGIVKELMCGELSEKVEKVWNIGGAEIYKLALDKDLVDQLLITKIQDKCVFLSPYIYALCILFENHFWQRFYSLYPCSFDADVFLSGIDWNHFKEDENARSDVMTENGINFSFSCYRYVE</sequence>
<name>A0A016UWW2_9BILA</name>
<evidence type="ECO:0000313" key="9">
    <source>
        <dbReference type="EMBL" id="EYC19476.1"/>
    </source>
</evidence>
<keyword evidence="4" id="KW-0521">NADP</keyword>
<dbReference type="UniPathway" id="UPA00077">
    <property type="reaction ID" value="UER00158"/>
</dbReference>
<comment type="similarity">
    <text evidence="7">Belongs to the dihydrofolate reductase family.</text>
</comment>
<dbReference type="Proteomes" id="UP000024635">
    <property type="component" value="Unassembled WGS sequence"/>
</dbReference>
<evidence type="ECO:0000256" key="1">
    <source>
        <dbReference type="ARBA" id="ARBA00004903"/>
    </source>
</evidence>
<dbReference type="InterPro" id="IPR001796">
    <property type="entry name" value="DHFR_dom"/>
</dbReference>
<evidence type="ECO:0000256" key="2">
    <source>
        <dbReference type="ARBA" id="ARBA00012856"/>
    </source>
</evidence>
<dbReference type="STRING" id="53326.A0A016UWW2"/>
<keyword evidence="3" id="KW-0554">One-carbon metabolism</keyword>
<dbReference type="GO" id="GO:0006730">
    <property type="term" value="P:one-carbon metabolic process"/>
    <property type="evidence" value="ECO:0007669"/>
    <property type="project" value="UniProtKB-KW"/>
</dbReference>
<dbReference type="InterPro" id="IPR017925">
    <property type="entry name" value="DHFR_CS"/>
</dbReference>
<dbReference type="OrthoDB" id="4664297at2759"/>
<dbReference type="EC" id="1.5.1.3" evidence="2"/>